<organism evidence="2 3">
    <name type="scientific">Hibiscus syriacus</name>
    <name type="common">Rose of Sharon</name>
    <dbReference type="NCBI Taxonomy" id="106335"/>
    <lineage>
        <taxon>Eukaryota</taxon>
        <taxon>Viridiplantae</taxon>
        <taxon>Streptophyta</taxon>
        <taxon>Embryophyta</taxon>
        <taxon>Tracheophyta</taxon>
        <taxon>Spermatophyta</taxon>
        <taxon>Magnoliopsida</taxon>
        <taxon>eudicotyledons</taxon>
        <taxon>Gunneridae</taxon>
        <taxon>Pentapetalae</taxon>
        <taxon>rosids</taxon>
        <taxon>malvids</taxon>
        <taxon>Malvales</taxon>
        <taxon>Malvaceae</taxon>
        <taxon>Malvoideae</taxon>
        <taxon>Hibiscus</taxon>
    </lineage>
</organism>
<feature type="region of interest" description="Disordered" evidence="1">
    <location>
        <begin position="1"/>
        <end position="64"/>
    </location>
</feature>
<dbReference type="Proteomes" id="UP000436088">
    <property type="component" value="Unassembled WGS sequence"/>
</dbReference>
<evidence type="ECO:0000256" key="1">
    <source>
        <dbReference type="SAM" id="MobiDB-lite"/>
    </source>
</evidence>
<evidence type="ECO:0000313" key="3">
    <source>
        <dbReference type="Proteomes" id="UP000436088"/>
    </source>
</evidence>
<sequence>MKGQGKGRRWFPAQRRGDKEAANRDRGYQEMGSKGGLSNSNMTGGERAADGGVGIDESKVRTGS</sequence>
<reference evidence="2" key="1">
    <citation type="submission" date="2019-09" db="EMBL/GenBank/DDBJ databases">
        <title>Draft genome information of white flower Hibiscus syriacus.</title>
        <authorList>
            <person name="Kim Y.-M."/>
        </authorList>
    </citation>
    <scope>NUCLEOTIDE SEQUENCE [LARGE SCALE GENOMIC DNA]</scope>
    <source>
        <strain evidence="2">YM2019G1</strain>
    </source>
</reference>
<gene>
    <name evidence="2" type="ORF">F3Y22_tig00110770pilonHSYRG00067</name>
</gene>
<dbReference type="InterPro" id="IPR038956">
    <property type="entry name" value="LEA_5"/>
</dbReference>
<dbReference type="AlphaFoldDB" id="A0A6A2ZVE0"/>
<comment type="caution">
    <text evidence="2">The sequence shown here is derived from an EMBL/GenBank/DDBJ whole genome shotgun (WGS) entry which is preliminary data.</text>
</comment>
<accession>A0A6A2ZVE0</accession>
<proteinExistence type="predicted"/>
<dbReference type="Pfam" id="PF00477">
    <property type="entry name" value="LEA_5"/>
    <property type="match status" value="1"/>
</dbReference>
<protein>
    <submittedName>
        <fullName evidence="2">Em protein H2</fullName>
    </submittedName>
</protein>
<evidence type="ECO:0000313" key="2">
    <source>
        <dbReference type="EMBL" id="KAE8694845.1"/>
    </source>
</evidence>
<feature type="compositionally biased region" description="Basic and acidic residues" evidence="1">
    <location>
        <begin position="15"/>
        <end position="28"/>
    </location>
</feature>
<name>A0A6A2ZVE0_HIBSY</name>
<dbReference type="EMBL" id="VEPZ02001103">
    <property type="protein sequence ID" value="KAE8694845.1"/>
    <property type="molecule type" value="Genomic_DNA"/>
</dbReference>
<keyword evidence="3" id="KW-1185">Reference proteome</keyword>